<dbReference type="AlphaFoldDB" id="A0A4Y2FBT8"/>
<dbReference type="OrthoDB" id="6505565at2759"/>
<reference evidence="1 2" key="1">
    <citation type="journal article" date="2019" name="Sci. Rep.">
        <title>Orb-weaving spider Araneus ventricosus genome elucidates the spidroin gene catalogue.</title>
        <authorList>
            <person name="Kono N."/>
            <person name="Nakamura H."/>
            <person name="Ohtoshi R."/>
            <person name="Moran D.A.P."/>
            <person name="Shinohara A."/>
            <person name="Yoshida Y."/>
            <person name="Fujiwara M."/>
            <person name="Mori M."/>
            <person name="Tomita M."/>
            <person name="Arakawa K."/>
        </authorList>
    </citation>
    <scope>NUCLEOTIDE SEQUENCE [LARGE SCALE GENOMIC DNA]</scope>
</reference>
<evidence type="ECO:0008006" key="3">
    <source>
        <dbReference type="Google" id="ProtNLM"/>
    </source>
</evidence>
<sequence length="285" mass="32955">MPFTQIVDNNAGFPVLSIASQERESFLLLKPIHEKRTDFFVNKNLITKTLITDRATLKIKTIGKIFGGDIKIITDNDKEIEAIKAHLEKDPDVMNNFVISLAARRRPQMILHNIDGEIEAEELQIGLLEKNLFFRDGNNDPLFRVDFPIQARNGKVRYWVVSLEPSIFRESNNMRGLYFQWNRIRFSEFFGVRQCRACLKFGYTAKNCDPGNQPRCARCGEFSQENHVCTATRCSNCVYANEKFKLNLGTRHGAFDRKCSSYLRQRDQIIKRTDYGFSEPQGHTD</sequence>
<dbReference type="EMBL" id="BGPR01000852">
    <property type="protein sequence ID" value="GBM37886.1"/>
    <property type="molecule type" value="Genomic_DNA"/>
</dbReference>
<protein>
    <recommendedName>
        <fullName evidence="3">CCHC-type domain-containing protein</fullName>
    </recommendedName>
</protein>
<name>A0A4Y2FBT8_ARAVE</name>
<organism evidence="1 2">
    <name type="scientific">Araneus ventricosus</name>
    <name type="common">Orbweaver spider</name>
    <name type="synonym">Epeira ventricosa</name>
    <dbReference type="NCBI Taxonomy" id="182803"/>
    <lineage>
        <taxon>Eukaryota</taxon>
        <taxon>Metazoa</taxon>
        <taxon>Ecdysozoa</taxon>
        <taxon>Arthropoda</taxon>
        <taxon>Chelicerata</taxon>
        <taxon>Arachnida</taxon>
        <taxon>Araneae</taxon>
        <taxon>Araneomorphae</taxon>
        <taxon>Entelegynae</taxon>
        <taxon>Araneoidea</taxon>
        <taxon>Araneidae</taxon>
        <taxon>Araneus</taxon>
    </lineage>
</organism>
<comment type="caution">
    <text evidence="1">The sequence shown here is derived from an EMBL/GenBank/DDBJ whole genome shotgun (WGS) entry which is preliminary data.</text>
</comment>
<gene>
    <name evidence="1" type="ORF">AVEN_193400_1</name>
</gene>
<dbReference type="Proteomes" id="UP000499080">
    <property type="component" value="Unassembled WGS sequence"/>
</dbReference>
<evidence type="ECO:0000313" key="1">
    <source>
        <dbReference type="EMBL" id="GBM37886.1"/>
    </source>
</evidence>
<proteinExistence type="predicted"/>
<accession>A0A4Y2FBT8</accession>
<keyword evidence="2" id="KW-1185">Reference proteome</keyword>
<evidence type="ECO:0000313" key="2">
    <source>
        <dbReference type="Proteomes" id="UP000499080"/>
    </source>
</evidence>